<reference evidence="2 3" key="1">
    <citation type="submission" date="2014-07" db="EMBL/GenBank/DDBJ databases">
        <title>Genome of Chryseobacterium vrystaatense LMG 22846.</title>
        <authorList>
            <person name="Pipes S.E."/>
            <person name="Stropko S.J."/>
            <person name="Newman J.D."/>
        </authorList>
    </citation>
    <scope>NUCLEOTIDE SEQUENCE [LARGE SCALE GENOMIC DNA]</scope>
    <source>
        <strain evidence="2 3">LMG 22846</strain>
    </source>
</reference>
<accession>A0ABR4UI45</accession>
<keyword evidence="1" id="KW-0812">Transmembrane</keyword>
<dbReference type="RefSeq" id="WP_034751192.1">
    <property type="nucleotide sequence ID" value="NZ_JPRI01000012.1"/>
</dbReference>
<keyword evidence="3" id="KW-1185">Reference proteome</keyword>
<evidence type="ECO:0000256" key="1">
    <source>
        <dbReference type="SAM" id="Phobius"/>
    </source>
</evidence>
<keyword evidence="1" id="KW-1133">Transmembrane helix</keyword>
<dbReference type="EMBL" id="JPRI01000012">
    <property type="protein sequence ID" value="KFF23726.1"/>
    <property type="molecule type" value="Genomic_DNA"/>
</dbReference>
<organism evidence="2 3">
    <name type="scientific">Chryseobacterium vrystaatense</name>
    <dbReference type="NCBI Taxonomy" id="307480"/>
    <lineage>
        <taxon>Bacteria</taxon>
        <taxon>Pseudomonadati</taxon>
        <taxon>Bacteroidota</taxon>
        <taxon>Flavobacteriia</taxon>
        <taxon>Flavobacteriales</taxon>
        <taxon>Weeksellaceae</taxon>
        <taxon>Chryseobacterium group</taxon>
        <taxon>Chryseobacterium</taxon>
    </lineage>
</organism>
<dbReference type="Proteomes" id="UP000028719">
    <property type="component" value="Unassembled WGS sequence"/>
</dbReference>
<feature type="transmembrane region" description="Helical" evidence="1">
    <location>
        <begin position="142"/>
        <end position="159"/>
    </location>
</feature>
<gene>
    <name evidence="2" type="ORF">IW16_26205</name>
</gene>
<evidence type="ECO:0000313" key="2">
    <source>
        <dbReference type="EMBL" id="KFF23726.1"/>
    </source>
</evidence>
<feature type="transmembrane region" description="Helical" evidence="1">
    <location>
        <begin position="104"/>
        <end position="121"/>
    </location>
</feature>
<feature type="transmembrane region" description="Helical" evidence="1">
    <location>
        <begin position="206"/>
        <end position="225"/>
    </location>
</feature>
<feature type="transmembrane region" description="Helical" evidence="1">
    <location>
        <begin position="268"/>
        <end position="286"/>
    </location>
</feature>
<name>A0ABR4UI45_9FLAO</name>
<proteinExistence type="predicted"/>
<feature type="transmembrane region" description="Helical" evidence="1">
    <location>
        <begin position="21"/>
        <end position="39"/>
    </location>
</feature>
<keyword evidence="1" id="KW-0472">Membrane</keyword>
<comment type="caution">
    <text evidence="2">The sequence shown here is derived from an EMBL/GenBank/DDBJ whole genome shotgun (WGS) entry which is preliminary data.</text>
</comment>
<evidence type="ECO:0008006" key="4">
    <source>
        <dbReference type="Google" id="ProtNLM"/>
    </source>
</evidence>
<feature type="transmembrane region" description="Helical" evidence="1">
    <location>
        <begin position="75"/>
        <end position="98"/>
    </location>
</feature>
<protein>
    <recommendedName>
        <fullName evidence="4">UbiA prenyltransferase family protein</fullName>
    </recommendedName>
</protein>
<evidence type="ECO:0000313" key="3">
    <source>
        <dbReference type="Proteomes" id="UP000028719"/>
    </source>
</evidence>
<feature type="transmembrane region" description="Helical" evidence="1">
    <location>
        <begin position="231"/>
        <end position="248"/>
    </location>
</feature>
<sequence>MKTLINHLKFRFYQLFRIFNLDMKVSIPFLLVFILMIAIKLPSDRYYPVLFLMTALVFHWSRKDIPFLKKIFEKSWRLVVILESALIYTVLLLGNIHYKIEETGLSLFLIIIAFGFFFPKTKLNPALKWDYIPDHLFEWKSFLRKNTLFSVIGYIIILASSYHPASLIVAGIFVMDYISEIYEPYESKEMLEMYFKKMSLKEKIRKNSLFFNILLLPVYISFMMLNLNDSLYLLYYFVFMNLYFLMVISRKYKLYHYKEKRGCHNVMVYIEFLFCSMTVIPALVIISKNLRNAEQNIKTYVGD</sequence>